<dbReference type="AlphaFoldDB" id="A0A7Y0LFK9"/>
<sequence>MSPKLTIFLISIFFSQAVLAEKKVFLVGVEDVDYYPLFSFDSKGPIRPSFAHDVLKAFFDHHNLPFKFVPLPIKRFDKWYLEHNIDFKFPDNFRWRNDFSNKLGITFSEPLLKLMAGTYVLKSNAGLNRRDITSISTVRGFFPTLWLKEVTDKKVHLIEESKPLAVVRHVIDGNSLATNIDLNVINNYLRAIGKEGEIILADGIYHQEYHYHFSSIQYPEIIKKFNQFLVNQKVLVDKIKRKYHLKE</sequence>
<organism evidence="2 3">
    <name type="scientific">Thalassotalea algicola</name>
    <dbReference type="NCBI Taxonomy" id="2716224"/>
    <lineage>
        <taxon>Bacteria</taxon>
        <taxon>Pseudomonadati</taxon>
        <taxon>Pseudomonadota</taxon>
        <taxon>Gammaproteobacteria</taxon>
        <taxon>Alteromonadales</taxon>
        <taxon>Colwelliaceae</taxon>
        <taxon>Thalassotalea</taxon>
    </lineage>
</organism>
<dbReference type="SUPFAM" id="SSF53850">
    <property type="entry name" value="Periplasmic binding protein-like II"/>
    <property type="match status" value="1"/>
</dbReference>
<feature type="signal peptide" evidence="1">
    <location>
        <begin position="1"/>
        <end position="20"/>
    </location>
</feature>
<dbReference type="Proteomes" id="UP000568664">
    <property type="component" value="Unassembled WGS sequence"/>
</dbReference>
<name>A0A7Y0LFK9_9GAMM</name>
<feature type="chain" id="PRO_5030697710" description="Solute-binding protein family 3/N-terminal domain-containing protein" evidence="1">
    <location>
        <begin position="21"/>
        <end position="247"/>
    </location>
</feature>
<comment type="caution">
    <text evidence="2">The sequence shown here is derived from an EMBL/GenBank/DDBJ whole genome shotgun (WGS) entry which is preliminary data.</text>
</comment>
<dbReference type="EMBL" id="JABBXH010000007">
    <property type="protein sequence ID" value="NMP33322.1"/>
    <property type="molecule type" value="Genomic_DNA"/>
</dbReference>
<reference evidence="2 3" key="1">
    <citation type="submission" date="2020-04" db="EMBL/GenBank/DDBJ databases">
        <title>Thalassotalea sp. M1531, isolated from the surface of marine red alga.</title>
        <authorList>
            <person name="Pang L."/>
            <person name="Lu D.-C."/>
        </authorList>
    </citation>
    <scope>NUCLEOTIDE SEQUENCE [LARGE SCALE GENOMIC DNA]</scope>
    <source>
        <strain evidence="2 3">M1531</strain>
    </source>
</reference>
<evidence type="ECO:0000256" key="1">
    <source>
        <dbReference type="SAM" id="SignalP"/>
    </source>
</evidence>
<evidence type="ECO:0000313" key="3">
    <source>
        <dbReference type="Proteomes" id="UP000568664"/>
    </source>
</evidence>
<proteinExistence type="predicted"/>
<keyword evidence="1" id="KW-0732">Signal</keyword>
<evidence type="ECO:0000313" key="2">
    <source>
        <dbReference type="EMBL" id="NMP33322.1"/>
    </source>
</evidence>
<dbReference type="Gene3D" id="3.40.190.10">
    <property type="entry name" value="Periplasmic binding protein-like II"/>
    <property type="match status" value="2"/>
</dbReference>
<evidence type="ECO:0008006" key="4">
    <source>
        <dbReference type="Google" id="ProtNLM"/>
    </source>
</evidence>
<protein>
    <recommendedName>
        <fullName evidence="4">Solute-binding protein family 3/N-terminal domain-containing protein</fullName>
    </recommendedName>
</protein>
<keyword evidence="3" id="KW-1185">Reference proteome</keyword>
<gene>
    <name evidence="2" type="ORF">HII17_17345</name>
</gene>
<accession>A0A7Y0LFK9</accession>
<dbReference type="RefSeq" id="WP_169076637.1">
    <property type="nucleotide sequence ID" value="NZ_JABBXH010000007.1"/>
</dbReference>